<evidence type="ECO:0008006" key="4">
    <source>
        <dbReference type="Google" id="ProtNLM"/>
    </source>
</evidence>
<feature type="transmembrane region" description="Helical" evidence="1">
    <location>
        <begin position="239"/>
        <end position="264"/>
    </location>
</feature>
<organism evidence="2 3">
    <name type="scientific">Faecalicatena fissicatena</name>
    <dbReference type="NCBI Taxonomy" id="290055"/>
    <lineage>
        <taxon>Bacteria</taxon>
        <taxon>Bacillati</taxon>
        <taxon>Bacillota</taxon>
        <taxon>Clostridia</taxon>
        <taxon>Lachnospirales</taxon>
        <taxon>Lachnospiraceae</taxon>
        <taxon>Faecalicatena</taxon>
    </lineage>
</organism>
<keyword evidence="1" id="KW-0472">Membrane</keyword>
<protein>
    <recommendedName>
        <fullName evidence="4">ABC-2 family transporter protein</fullName>
    </recommendedName>
</protein>
<evidence type="ECO:0000256" key="1">
    <source>
        <dbReference type="SAM" id="Phobius"/>
    </source>
</evidence>
<feature type="transmembrane region" description="Helical" evidence="1">
    <location>
        <begin position="195"/>
        <end position="219"/>
    </location>
</feature>
<comment type="caution">
    <text evidence="2">The sequence shown here is derived from an EMBL/GenBank/DDBJ whole genome shotgun (WGS) entry which is preliminary data.</text>
</comment>
<feature type="transmembrane region" description="Helical" evidence="1">
    <location>
        <begin position="157"/>
        <end position="183"/>
    </location>
</feature>
<dbReference type="RefSeq" id="WP_033124462.1">
    <property type="nucleotide sequence ID" value="NZ_JACLYY010000004.1"/>
</dbReference>
<evidence type="ECO:0000313" key="2">
    <source>
        <dbReference type="EMBL" id="MBM6737513.1"/>
    </source>
</evidence>
<sequence>MLGKLIKYDLKSITRFLLIIHIFLIAAAVFGRVFLTGRIDFEADEINEFLLTLTFVIYIIIFAGVSFGTSIIIAVRFYKNLFSDEGYLTNTLPVTKGMHLLSKTIAGSLWCLIDTLLICLCAYILMAVPVITEPLSAHWDEFIHLLGFQGQGDLNLFLLYMLLLSVVSAVGNVVIIEASIIFGQLFNGHKVLGAVVAYFVITTITSIAATVAMGVQGILSDSIAMNSGTASMAPESIDLAGYLTDIMNLSLILSLCLTVILYLLSYFIMRRKINLS</sequence>
<feature type="transmembrane region" description="Helical" evidence="1">
    <location>
        <begin position="55"/>
        <end position="78"/>
    </location>
</feature>
<reference evidence="2 3" key="1">
    <citation type="journal article" date="2021" name="Sci. Rep.">
        <title>The distribution of antibiotic resistance genes in chicken gut microbiota commensals.</title>
        <authorList>
            <person name="Juricova H."/>
            <person name="Matiasovicova J."/>
            <person name="Kubasova T."/>
            <person name="Cejkova D."/>
            <person name="Rychlik I."/>
        </authorList>
    </citation>
    <scope>NUCLEOTIDE SEQUENCE [LARGE SCALE GENOMIC DNA]</scope>
    <source>
        <strain evidence="2 3">An773</strain>
    </source>
</reference>
<dbReference type="Proteomes" id="UP000716906">
    <property type="component" value="Unassembled WGS sequence"/>
</dbReference>
<keyword evidence="1" id="KW-0812">Transmembrane</keyword>
<proteinExistence type="predicted"/>
<dbReference type="EMBL" id="JACLYY010000004">
    <property type="protein sequence ID" value="MBM6737513.1"/>
    <property type="molecule type" value="Genomic_DNA"/>
</dbReference>
<feature type="transmembrane region" description="Helical" evidence="1">
    <location>
        <begin position="12"/>
        <end position="35"/>
    </location>
</feature>
<accession>A0ABS2E799</accession>
<feature type="transmembrane region" description="Helical" evidence="1">
    <location>
        <begin position="109"/>
        <end position="131"/>
    </location>
</feature>
<name>A0ABS2E799_9FIRM</name>
<gene>
    <name evidence="2" type="ORF">H7U36_05245</name>
</gene>
<evidence type="ECO:0000313" key="3">
    <source>
        <dbReference type="Proteomes" id="UP000716906"/>
    </source>
</evidence>
<keyword evidence="1" id="KW-1133">Transmembrane helix</keyword>
<keyword evidence="3" id="KW-1185">Reference proteome</keyword>